<evidence type="ECO:0000256" key="3">
    <source>
        <dbReference type="ARBA" id="ARBA00023002"/>
    </source>
</evidence>
<dbReference type="Gene3D" id="3.40.50.720">
    <property type="entry name" value="NAD(P)-binding Rossmann-like Domain"/>
    <property type="match status" value="1"/>
</dbReference>
<feature type="transmembrane region" description="Helical" evidence="4">
    <location>
        <begin position="52"/>
        <end position="72"/>
    </location>
</feature>
<accession>A0A9P6WKA2</accession>
<dbReference type="Pfam" id="PF00106">
    <property type="entry name" value="adh_short"/>
    <property type="match status" value="1"/>
</dbReference>
<evidence type="ECO:0000256" key="1">
    <source>
        <dbReference type="ARBA" id="ARBA00006484"/>
    </source>
</evidence>
<keyword evidence="6" id="KW-1185">Reference proteome</keyword>
<keyword evidence="2" id="KW-0521">NADP</keyword>
<keyword evidence="4" id="KW-1133">Transmembrane helix</keyword>
<protein>
    <submittedName>
        <fullName evidence="5">Uncharacterized protein</fullName>
    </submittedName>
</protein>
<dbReference type="InterPro" id="IPR036291">
    <property type="entry name" value="NAD(P)-bd_dom_sf"/>
</dbReference>
<comment type="caution">
    <text evidence="5">The sequence shown here is derived from an EMBL/GenBank/DDBJ whole genome shotgun (WGS) entry which is preliminary data.</text>
</comment>
<comment type="similarity">
    <text evidence="1">Belongs to the short-chain dehydrogenases/reductases (SDR) family.</text>
</comment>
<sequence length="339" mass="38877">MLFFSNPVLLIWTMGLGQYIYPSSLVVKQGFNLDTIVYLLLSTIFNPINQWIFYYFGKVSKITVLTITFLWICRYFNLKSKQCNISLLKKKIILITGGVSGLGLEIVKEWNSRNDVEKIIVIDVKKPGLYSEVKLQKVKYIQYDFSNLNLEILDKIADLSTIDILICNAGMRQLHSIQESEIDNIKQIINVNWISHLLLTKQFIKTAMNKSNVCRFHIVVIGSVLGFVGPKNLGIYAGTKDALMAMMDSLREELPNNIVLTTILPGQLDSKMFEDVIVNKFLAPIIDTHKLALRIINIVDEGLNGTFAYPLYGRFLPVYRILPWFLQRFCRWFSGMDDV</sequence>
<dbReference type="InterPro" id="IPR020904">
    <property type="entry name" value="Sc_DH/Rdtase_CS"/>
</dbReference>
<evidence type="ECO:0000313" key="6">
    <source>
        <dbReference type="Proteomes" id="UP000697127"/>
    </source>
</evidence>
<dbReference type="PANTHER" id="PTHR24322:SF736">
    <property type="entry name" value="RETINOL DEHYDROGENASE 10"/>
    <property type="match status" value="1"/>
</dbReference>
<name>A0A9P6WKA2_9ASCO</name>
<reference evidence="5" key="1">
    <citation type="submission" date="2020-11" db="EMBL/GenBank/DDBJ databases">
        <title>Kefir isolates.</title>
        <authorList>
            <person name="Marcisauskas S."/>
            <person name="Kim Y."/>
            <person name="Blasche S."/>
        </authorList>
    </citation>
    <scope>NUCLEOTIDE SEQUENCE</scope>
    <source>
        <strain evidence="5">Olga-1</strain>
    </source>
</reference>
<dbReference type="AlphaFoldDB" id="A0A9P6WKA2"/>
<dbReference type="EMBL" id="PUHW01000145">
    <property type="protein sequence ID" value="KAG0688527.1"/>
    <property type="molecule type" value="Genomic_DNA"/>
</dbReference>
<dbReference type="InterPro" id="IPR002347">
    <property type="entry name" value="SDR_fam"/>
</dbReference>
<organism evidence="5 6">
    <name type="scientific">Pichia californica</name>
    <dbReference type="NCBI Taxonomy" id="460514"/>
    <lineage>
        <taxon>Eukaryota</taxon>
        <taxon>Fungi</taxon>
        <taxon>Dikarya</taxon>
        <taxon>Ascomycota</taxon>
        <taxon>Saccharomycotina</taxon>
        <taxon>Pichiomycetes</taxon>
        <taxon>Pichiales</taxon>
        <taxon>Pichiaceae</taxon>
        <taxon>Pichia</taxon>
    </lineage>
</organism>
<dbReference type="Proteomes" id="UP000697127">
    <property type="component" value="Unassembled WGS sequence"/>
</dbReference>
<dbReference type="PROSITE" id="PS00061">
    <property type="entry name" value="ADH_SHORT"/>
    <property type="match status" value="1"/>
</dbReference>
<dbReference type="GO" id="GO:0016616">
    <property type="term" value="F:oxidoreductase activity, acting on the CH-OH group of donors, NAD or NADP as acceptor"/>
    <property type="evidence" value="ECO:0007669"/>
    <property type="project" value="TreeGrafter"/>
</dbReference>
<keyword evidence="4" id="KW-0812">Transmembrane</keyword>
<evidence type="ECO:0000256" key="4">
    <source>
        <dbReference type="SAM" id="Phobius"/>
    </source>
</evidence>
<evidence type="ECO:0000256" key="2">
    <source>
        <dbReference type="ARBA" id="ARBA00022857"/>
    </source>
</evidence>
<dbReference type="SUPFAM" id="SSF51735">
    <property type="entry name" value="NAD(P)-binding Rossmann-fold domains"/>
    <property type="match status" value="1"/>
</dbReference>
<keyword evidence="4" id="KW-0472">Membrane</keyword>
<evidence type="ECO:0000313" key="5">
    <source>
        <dbReference type="EMBL" id="KAG0688527.1"/>
    </source>
</evidence>
<gene>
    <name evidence="5" type="ORF">C6P40_000875</name>
</gene>
<proteinExistence type="inferred from homology"/>
<dbReference type="PANTHER" id="PTHR24322">
    <property type="entry name" value="PKSB"/>
    <property type="match status" value="1"/>
</dbReference>
<dbReference type="PRINTS" id="PR00081">
    <property type="entry name" value="GDHRDH"/>
</dbReference>
<keyword evidence="3" id="KW-0560">Oxidoreductase</keyword>